<dbReference type="GO" id="GO:0048038">
    <property type="term" value="F:quinone binding"/>
    <property type="evidence" value="ECO:0007669"/>
    <property type="project" value="TreeGrafter"/>
</dbReference>
<dbReference type="GO" id="GO:0006633">
    <property type="term" value="P:fatty acid biosynthetic process"/>
    <property type="evidence" value="ECO:0007669"/>
    <property type="project" value="TreeGrafter"/>
</dbReference>
<evidence type="ECO:0000313" key="4">
    <source>
        <dbReference type="Proteomes" id="UP000190831"/>
    </source>
</evidence>
<dbReference type="FunFam" id="3.40.50.720:FF:000084">
    <property type="entry name" value="Short-chain dehydrogenase reductase"/>
    <property type="match status" value="1"/>
</dbReference>
<keyword evidence="2" id="KW-0521">NADP</keyword>
<dbReference type="PANTHER" id="PTHR42760">
    <property type="entry name" value="SHORT-CHAIN DEHYDROGENASES/REDUCTASES FAMILY MEMBER"/>
    <property type="match status" value="1"/>
</dbReference>
<dbReference type="PRINTS" id="PR00080">
    <property type="entry name" value="SDRFAMILY"/>
</dbReference>
<organism evidence="3 4">
    <name type="scientific">Lachancea fermentati</name>
    <name type="common">Zygosaccharomyces fermentati</name>
    <dbReference type="NCBI Taxonomy" id="4955"/>
    <lineage>
        <taxon>Eukaryota</taxon>
        <taxon>Fungi</taxon>
        <taxon>Dikarya</taxon>
        <taxon>Ascomycota</taxon>
        <taxon>Saccharomycotina</taxon>
        <taxon>Saccharomycetes</taxon>
        <taxon>Saccharomycetales</taxon>
        <taxon>Saccharomycetaceae</taxon>
        <taxon>Lachancea</taxon>
    </lineage>
</organism>
<dbReference type="InterPro" id="IPR002347">
    <property type="entry name" value="SDR_fam"/>
</dbReference>
<evidence type="ECO:0000256" key="2">
    <source>
        <dbReference type="ARBA" id="ARBA00022857"/>
    </source>
</evidence>
<dbReference type="EMBL" id="LT598489">
    <property type="protein sequence ID" value="SCW00016.1"/>
    <property type="molecule type" value="Genomic_DNA"/>
</dbReference>
<name>A0A1G4M848_LACFM</name>
<dbReference type="InterPro" id="IPR036291">
    <property type="entry name" value="NAD(P)-bd_dom_sf"/>
</dbReference>
<dbReference type="STRING" id="4955.A0A1G4M848"/>
<dbReference type="GO" id="GO:0016616">
    <property type="term" value="F:oxidoreductase activity, acting on the CH-OH group of donors, NAD or NADP as acceptor"/>
    <property type="evidence" value="ECO:0007669"/>
    <property type="project" value="TreeGrafter"/>
</dbReference>
<dbReference type="OrthoDB" id="47007at2759"/>
<keyword evidence="4" id="KW-1185">Reference proteome</keyword>
<dbReference type="OMA" id="NAGICNW"/>
<dbReference type="Gene3D" id="3.40.50.720">
    <property type="entry name" value="NAD(P)-binding Rossmann-like Domain"/>
    <property type="match status" value="1"/>
</dbReference>
<proteinExistence type="inferred from homology"/>
<gene>
    <name evidence="3" type="ORF">LAFE_0B07602G</name>
</gene>
<evidence type="ECO:0000256" key="1">
    <source>
        <dbReference type="ARBA" id="ARBA00006484"/>
    </source>
</evidence>
<reference evidence="4" key="1">
    <citation type="submission" date="2016-03" db="EMBL/GenBank/DDBJ databases">
        <authorList>
            <person name="Devillers H."/>
        </authorList>
    </citation>
    <scope>NUCLEOTIDE SEQUENCE [LARGE SCALE GENOMIC DNA]</scope>
</reference>
<dbReference type="Proteomes" id="UP000190831">
    <property type="component" value="Chromosome B"/>
</dbReference>
<dbReference type="AlphaFoldDB" id="A0A1G4M848"/>
<dbReference type="SUPFAM" id="SSF51735">
    <property type="entry name" value="NAD(P)-binding Rossmann-fold domains"/>
    <property type="match status" value="1"/>
</dbReference>
<sequence>MSKTALITGAAQGIGKAIALKLAGKGFQIGIADLPQQSEKAEELIAQLKSSYPNVKAPIFVPVDVSKRDSVFTAVDKVASHFGSLHVMVNNAGIASVSKILDATPEQLNQVMNINVGGVLYGTQAAVSKFIELNRGGDYTPSTVENPPKQIIGKIINCCSIAGNQAFPILSLYSASKFAVKALTQASAKELSSLGITCNSYAPGIVLTPMWDYIDSQLSEVNGLPIGENLKRNIDNIALKRGETPEDVAGLVGFLASEDSNYITGQNIAVDGGISYV</sequence>
<dbReference type="PRINTS" id="PR00081">
    <property type="entry name" value="GDHRDH"/>
</dbReference>
<evidence type="ECO:0000313" key="3">
    <source>
        <dbReference type="EMBL" id="SCW00016.1"/>
    </source>
</evidence>
<comment type="similarity">
    <text evidence="1">Belongs to the short-chain dehydrogenases/reductases (SDR) family.</text>
</comment>
<dbReference type="Pfam" id="PF13561">
    <property type="entry name" value="adh_short_C2"/>
    <property type="match status" value="1"/>
</dbReference>
<protein>
    <submittedName>
        <fullName evidence="3">LAFE_0B07602g1_1</fullName>
    </submittedName>
</protein>
<dbReference type="PANTHER" id="PTHR42760:SF121">
    <property type="entry name" value="3-OXOACYL-(ACYL-CARRIER-PROTEIN) REDUCTASE"/>
    <property type="match status" value="1"/>
</dbReference>
<accession>A0A1G4M848</accession>